<dbReference type="Pfam" id="PF06224">
    <property type="entry name" value="AlkZ-like"/>
    <property type="match status" value="1"/>
</dbReference>
<dbReference type="OrthoDB" id="9148135at2"/>
<name>A0A4R1CCB0_9ACTN</name>
<accession>A0A4R1CCB0</accession>
<sequence length="344" mass="36953">MRASLASCRLGPQHLVGAPLGGPGEVVGHLGAVQSQLHDMSLWAIGRRCDATLAEVEEAFAGGAFVRTHVLRPTWHHVLHADLRDLLEVTAPRVRQVMASGNRSLGLTPEASEHWAGLAIEAIRAEGPLTRPEVEARLTEAGFVRVGNSMAHVMIEAELTGEIHSGPLRGKHHTYVAASLPASRRTPDERLAWLARTYTRGHGPVTPQDLAWWSTLTVTQARRAFELGELEPIDGELFATEPVAEVDVPAAMLLANFDEAISYTRSPEDYAGIDGDVGAFLRATGLLFTDGALAGSWTRKVGARSAAVTVTAGRPLDRRALAALDVEAERYGRFLGVPVELVVA</sequence>
<protein>
    <submittedName>
        <fullName evidence="1">Winged helix DNA-binding domain-containing protein</fullName>
    </submittedName>
</protein>
<evidence type="ECO:0000313" key="1">
    <source>
        <dbReference type="EMBL" id="TCJ28579.1"/>
    </source>
</evidence>
<dbReference type="RefSeq" id="WP_131582839.1">
    <property type="nucleotide sequence ID" value="NZ_SJZJ01000010.1"/>
</dbReference>
<dbReference type="Proteomes" id="UP000295453">
    <property type="component" value="Unassembled WGS sequence"/>
</dbReference>
<dbReference type="InterPro" id="IPR009351">
    <property type="entry name" value="AlkZ-like"/>
</dbReference>
<keyword evidence="2" id="KW-1185">Reference proteome</keyword>
<proteinExistence type="predicted"/>
<dbReference type="GO" id="GO:0003677">
    <property type="term" value="F:DNA binding"/>
    <property type="evidence" value="ECO:0007669"/>
    <property type="project" value="UniProtKB-KW"/>
</dbReference>
<organism evidence="1 2">
    <name type="scientific">Nocardioides jejuensis</name>
    <dbReference type="NCBI Taxonomy" id="2502782"/>
    <lineage>
        <taxon>Bacteria</taxon>
        <taxon>Bacillati</taxon>
        <taxon>Actinomycetota</taxon>
        <taxon>Actinomycetes</taxon>
        <taxon>Propionibacteriales</taxon>
        <taxon>Nocardioidaceae</taxon>
        <taxon>Nocardioides</taxon>
    </lineage>
</organism>
<comment type="caution">
    <text evidence="1">The sequence shown here is derived from an EMBL/GenBank/DDBJ whole genome shotgun (WGS) entry which is preliminary data.</text>
</comment>
<dbReference type="EMBL" id="SJZJ01000010">
    <property type="protein sequence ID" value="TCJ28579.1"/>
    <property type="molecule type" value="Genomic_DNA"/>
</dbReference>
<dbReference type="PANTHER" id="PTHR38479:SF2">
    <property type="entry name" value="WINGED HELIX DNA-BINDING DOMAIN-CONTAINING PROTEIN"/>
    <property type="match status" value="1"/>
</dbReference>
<reference evidence="1 2" key="1">
    <citation type="submission" date="2019-03" db="EMBL/GenBank/DDBJ databases">
        <authorList>
            <person name="Kim M.K.M."/>
        </authorList>
    </citation>
    <scope>NUCLEOTIDE SEQUENCE [LARGE SCALE GENOMIC DNA]</scope>
    <source>
        <strain evidence="1 2">18JY15-6</strain>
    </source>
</reference>
<gene>
    <name evidence="1" type="ORF">EPD65_07665</name>
</gene>
<dbReference type="PANTHER" id="PTHR38479">
    <property type="entry name" value="LMO0824 PROTEIN"/>
    <property type="match status" value="1"/>
</dbReference>
<dbReference type="AlphaFoldDB" id="A0A4R1CCB0"/>
<keyword evidence="1" id="KW-0238">DNA-binding</keyword>
<evidence type="ECO:0000313" key="2">
    <source>
        <dbReference type="Proteomes" id="UP000295453"/>
    </source>
</evidence>